<dbReference type="InterPro" id="IPR036922">
    <property type="entry name" value="Rieske_2Fe-2S_sf"/>
</dbReference>
<dbReference type="GO" id="GO:0016705">
    <property type="term" value="F:oxidoreductase activity, acting on paired donors, with incorporation or reduction of molecular oxygen"/>
    <property type="evidence" value="ECO:0007669"/>
    <property type="project" value="UniProtKB-ARBA"/>
</dbReference>
<evidence type="ECO:0000259" key="11">
    <source>
        <dbReference type="PROSITE" id="PS51296"/>
    </source>
</evidence>
<evidence type="ECO:0000256" key="9">
    <source>
        <dbReference type="ARBA" id="ARBA00034078"/>
    </source>
</evidence>
<dbReference type="PROSITE" id="PS51318">
    <property type="entry name" value="TAT"/>
    <property type="match status" value="1"/>
</dbReference>
<dbReference type="PANTHER" id="PTHR10134">
    <property type="entry name" value="CYTOCHROME B-C1 COMPLEX SUBUNIT RIESKE, MITOCHONDRIAL"/>
    <property type="match status" value="1"/>
</dbReference>
<name>A0A239LT06_9NOCA</name>
<evidence type="ECO:0000256" key="2">
    <source>
        <dbReference type="ARBA" id="ARBA00015816"/>
    </source>
</evidence>
<feature type="signal peptide" evidence="10">
    <location>
        <begin position="1"/>
        <end position="30"/>
    </location>
</feature>
<reference evidence="13" key="1">
    <citation type="submission" date="2017-06" db="EMBL/GenBank/DDBJ databases">
        <authorList>
            <person name="Varghese N."/>
            <person name="Submissions S."/>
        </authorList>
    </citation>
    <scope>NUCLEOTIDE SEQUENCE [LARGE SCALE GENOMIC DNA]</scope>
    <source>
        <strain evidence="13">JCM 23211</strain>
    </source>
</reference>
<dbReference type="GO" id="GO:0016020">
    <property type="term" value="C:membrane"/>
    <property type="evidence" value="ECO:0007669"/>
    <property type="project" value="InterPro"/>
</dbReference>
<dbReference type="SUPFAM" id="SSF50022">
    <property type="entry name" value="ISP domain"/>
    <property type="match status" value="1"/>
</dbReference>
<comment type="function">
    <text evidence="1">Iron-sulfur subunit of the cytochrome bc1 complex, an essential component of the respiratory electron transport chain required for ATP synthesis. The bc1 complex catalyzes the oxidation of menaquinol and the reduction of cytochrome c in the respiratory chain. The bc1 complex operates through a Q-cycle mechanism that couples electron transfer to generation of the proton gradient that drives ATP synthesis.</text>
</comment>
<feature type="domain" description="Rieske" evidence="11">
    <location>
        <begin position="63"/>
        <end position="155"/>
    </location>
</feature>
<evidence type="ECO:0000256" key="1">
    <source>
        <dbReference type="ARBA" id="ARBA00002494"/>
    </source>
</evidence>
<dbReference type="PRINTS" id="PR00162">
    <property type="entry name" value="RIESKE"/>
</dbReference>
<dbReference type="InterPro" id="IPR005805">
    <property type="entry name" value="Rieske_Fe-S_prot_C"/>
</dbReference>
<dbReference type="EMBL" id="FZOW01000014">
    <property type="protein sequence ID" value="SNT33666.1"/>
    <property type="molecule type" value="Genomic_DNA"/>
</dbReference>
<evidence type="ECO:0000313" key="13">
    <source>
        <dbReference type="Proteomes" id="UP000198327"/>
    </source>
</evidence>
<evidence type="ECO:0000256" key="3">
    <source>
        <dbReference type="ARBA" id="ARBA00022714"/>
    </source>
</evidence>
<dbReference type="InterPro" id="IPR006311">
    <property type="entry name" value="TAT_signal"/>
</dbReference>
<keyword evidence="4" id="KW-0479">Metal-binding</keyword>
<dbReference type="InterPro" id="IPR017941">
    <property type="entry name" value="Rieske_2Fe-2S"/>
</dbReference>
<dbReference type="CDD" id="cd03467">
    <property type="entry name" value="Rieske"/>
    <property type="match status" value="1"/>
</dbReference>
<proteinExistence type="predicted"/>
<dbReference type="GO" id="GO:0046872">
    <property type="term" value="F:metal ion binding"/>
    <property type="evidence" value="ECO:0007669"/>
    <property type="project" value="UniProtKB-KW"/>
</dbReference>
<dbReference type="Pfam" id="PF00355">
    <property type="entry name" value="Rieske"/>
    <property type="match status" value="1"/>
</dbReference>
<keyword evidence="6" id="KW-0411">Iron-sulfur</keyword>
<dbReference type="GO" id="GO:0004497">
    <property type="term" value="F:monooxygenase activity"/>
    <property type="evidence" value="ECO:0007669"/>
    <property type="project" value="UniProtKB-ARBA"/>
</dbReference>
<evidence type="ECO:0000256" key="5">
    <source>
        <dbReference type="ARBA" id="ARBA00023004"/>
    </source>
</evidence>
<keyword evidence="3" id="KW-0001">2Fe-2S</keyword>
<keyword evidence="5" id="KW-0408">Iron</keyword>
<dbReference type="Proteomes" id="UP000198327">
    <property type="component" value="Unassembled WGS sequence"/>
</dbReference>
<accession>A0A239LT06</accession>
<dbReference type="PROSITE" id="PS51296">
    <property type="entry name" value="RIESKE"/>
    <property type="match status" value="1"/>
</dbReference>
<keyword evidence="13" id="KW-1185">Reference proteome</keyword>
<evidence type="ECO:0000313" key="12">
    <source>
        <dbReference type="EMBL" id="SNT33666.1"/>
    </source>
</evidence>
<comment type="cofactor">
    <cofactor evidence="9">
        <name>[2Fe-2S] cluster</name>
        <dbReference type="ChEBI" id="CHEBI:190135"/>
    </cofactor>
</comment>
<evidence type="ECO:0000256" key="7">
    <source>
        <dbReference type="ARBA" id="ARBA00023157"/>
    </source>
</evidence>
<dbReference type="GO" id="GO:0051537">
    <property type="term" value="F:2 iron, 2 sulfur cluster binding"/>
    <property type="evidence" value="ECO:0007669"/>
    <property type="project" value="UniProtKB-KW"/>
</dbReference>
<dbReference type="InterPro" id="IPR014349">
    <property type="entry name" value="Rieske_Fe-S_prot"/>
</dbReference>
<evidence type="ECO:0000256" key="10">
    <source>
        <dbReference type="SAM" id="SignalP"/>
    </source>
</evidence>
<dbReference type="RefSeq" id="WP_089250067.1">
    <property type="nucleotide sequence ID" value="NZ_FZOW01000014.1"/>
</dbReference>
<gene>
    <name evidence="12" type="ORF">SAMN05421642_11486</name>
</gene>
<feature type="chain" id="PRO_5038370384" description="Cytochrome bc1 complex Rieske iron-sulfur subunit" evidence="10">
    <location>
        <begin position="31"/>
        <end position="156"/>
    </location>
</feature>
<protein>
    <recommendedName>
        <fullName evidence="2">Cytochrome bc1 complex Rieske iron-sulfur subunit</fullName>
    </recommendedName>
    <alternativeName>
        <fullName evidence="8">Cytochrome bc1 reductase complex subunit QcrA</fullName>
    </alternativeName>
</protein>
<evidence type="ECO:0000256" key="8">
    <source>
        <dbReference type="ARBA" id="ARBA00029586"/>
    </source>
</evidence>
<dbReference type="Gene3D" id="2.102.10.10">
    <property type="entry name" value="Rieske [2Fe-2S] iron-sulphur domain"/>
    <property type="match status" value="1"/>
</dbReference>
<evidence type="ECO:0000256" key="4">
    <source>
        <dbReference type="ARBA" id="ARBA00022723"/>
    </source>
</evidence>
<dbReference type="FunFam" id="2.102.10.10:FF:000016">
    <property type="entry name" value="Nitrite reductase/ring-hydroxylating ferredoxin subunit"/>
    <property type="match status" value="1"/>
</dbReference>
<sequence length="156" mass="15144">MNTMNSLDRRTILRGSVVAATGAAAAVTLAACGGGDSSSVAETSTKAAGIGGAVPTEAADGPVSLGSAADVAVGGGVIFKDQEVVVTQPTSGSYKAFSSVCTHQGCAISSIEDGAMICPCHNSKFSLTDGSVLQGPATEPLPEKVVTVSGGAISLG</sequence>
<evidence type="ECO:0000256" key="6">
    <source>
        <dbReference type="ARBA" id="ARBA00023014"/>
    </source>
</evidence>
<keyword evidence="10" id="KW-0732">Signal</keyword>
<keyword evidence="7" id="KW-1015">Disulfide bond</keyword>
<dbReference type="AlphaFoldDB" id="A0A239LT06"/>
<organism evidence="12 13">
    <name type="scientific">Rhodococcoides kyotonense</name>
    <dbReference type="NCBI Taxonomy" id="398843"/>
    <lineage>
        <taxon>Bacteria</taxon>
        <taxon>Bacillati</taxon>
        <taxon>Actinomycetota</taxon>
        <taxon>Actinomycetes</taxon>
        <taxon>Mycobacteriales</taxon>
        <taxon>Nocardiaceae</taxon>
        <taxon>Rhodococcoides</taxon>
    </lineage>
</organism>
<dbReference type="OrthoDB" id="25106at2"/>